<comment type="caution">
    <text evidence="11">The sequence shown here is derived from an EMBL/GenBank/DDBJ whole genome shotgun (WGS) entry which is preliminary data.</text>
</comment>
<comment type="subcellular location">
    <subcellularLocation>
        <location evidence="1">Cell inner membrane</location>
        <topology evidence="1">Multi-pass membrane protein</topology>
    </subcellularLocation>
    <subcellularLocation>
        <location evidence="9">Cell membrane</location>
        <topology evidence="9">Multi-pass membrane protein</topology>
    </subcellularLocation>
</comment>
<evidence type="ECO:0000256" key="3">
    <source>
        <dbReference type="ARBA" id="ARBA00022448"/>
    </source>
</evidence>
<proteinExistence type="inferred from homology"/>
<feature type="transmembrane region" description="Helical" evidence="9">
    <location>
        <begin position="198"/>
        <end position="220"/>
    </location>
</feature>
<keyword evidence="3 9" id="KW-0813">Transport</keyword>
<comment type="similarity">
    <text evidence="2 9">Belongs to the ABC-2 integral membrane protein family.</text>
</comment>
<sequence>MLDKPFESHQEIIKQELILEAGRTERQYWKDLWRYRELFYFLAWRDILVRYKQTVIGIAWALIRPFLTMVVFSVVFGQLAKLPSQGAPYPILVFAAMLPWQFFANSLSECSNSLISNSNLISKVYFPRLIVPISTVVVSFVDFLVSGMILLGLMAWYNFVPSWRILTLPLFIGIAVAASMGAGLWLASLNVQYRDFRFVVPFIVQFGLYISPVGFSSSIVPENWRLLYSLNPMVGVIDGFRWAVLGGERHLYLPGFILSLGLVILLLLSGIWYFRKMERTFADVI</sequence>
<keyword evidence="5" id="KW-0997">Cell inner membrane</keyword>
<dbReference type="RefSeq" id="WP_017744102.1">
    <property type="nucleotide sequence ID" value="NZ_KQ976354.1"/>
</dbReference>
<dbReference type="AlphaFoldDB" id="A0A139WWP4"/>
<keyword evidence="4 9" id="KW-1003">Cell membrane</keyword>
<evidence type="ECO:0000256" key="6">
    <source>
        <dbReference type="ARBA" id="ARBA00022692"/>
    </source>
</evidence>
<feature type="transmembrane region" description="Helical" evidence="9">
    <location>
        <begin position="55"/>
        <end position="77"/>
    </location>
</feature>
<accession>A0A139WWP4</accession>
<protein>
    <recommendedName>
        <fullName evidence="9">Transport permease protein</fullName>
    </recommendedName>
</protein>
<evidence type="ECO:0000256" key="9">
    <source>
        <dbReference type="RuleBase" id="RU361157"/>
    </source>
</evidence>
<keyword evidence="6 9" id="KW-0812">Transmembrane</keyword>
<evidence type="ECO:0000256" key="1">
    <source>
        <dbReference type="ARBA" id="ARBA00004429"/>
    </source>
</evidence>
<dbReference type="Pfam" id="PF01061">
    <property type="entry name" value="ABC2_membrane"/>
    <property type="match status" value="1"/>
</dbReference>
<gene>
    <name evidence="11" type="ORF">WA1_45170</name>
</gene>
<evidence type="ECO:0000313" key="12">
    <source>
        <dbReference type="Proteomes" id="UP000076925"/>
    </source>
</evidence>
<dbReference type="GO" id="GO:0140359">
    <property type="term" value="F:ABC-type transporter activity"/>
    <property type="evidence" value="ECO:0007669"/>
    <property type="project" value="InterPro"/>
</dbReference>
<evidence type="ECO:0000256" key="5">
    <source>
        <dbReference type="ARBA" id="ARBA00022519"/>
    </source>
</evidence>
<dbReference type="PROSITE" id="PS51012">
    <property type="entry name" value="ABC_TM2"/>
    <property type="match status" value="1"/>
</dbReference>
<dbReference type="InterPro" id="IPR047817">
    <property type="entry name" value="ABC2_TM_bact-type"/>
</dbReference>
<evidence type="ECO:0000256" key="4">
    <source>
        <dbReference type="ARBA" id="ARBA00022475"/>
    </source>
</evidence>
<feature type="domain" description="ABC transmembrane type-2" evidence="10">
    <location>
        <begin position="56"/>
        <end position="277"/>
    </location>
</feature>
<dbReference type="GO" id="GO:0015920">
    <property type="term" value="P:lipopolysaccharide transport"/>
    <property type="evidence" value="ECO:0007669"/>
    <property type="project" value="TreeGrafter"/>
</dbReference>
<dbReference type="InterPro" id="IPR013525">
    <property type="entry name" value="ABC2_TM"/>
</dbReference>
<dbReference type="PANTHER" id="PTHR30413">
    <property type="entry name" value="INNER MEMBRANE TRANSPORT PERMEASE"/>
    <property type="match status" value="1"/>
</dbReference>
<feature type="transmembrane region" description="Helical" evidence="9">
    <location>
        <begin position="89"/>
        <end position="108"/>
    </location>
</feature>
<evidence type="ECO:0000259" key="10">
    <source>
        <dbReference type="PROSITE" id="PS51012"/>
    </source>
</evidence>
<feature type="transmembrane region" description="Helical" evidence="9">
    <location>
        <begin position="129"/>
        <end position="157"/>
    </location>
</feature>
<feature type="transmembrane region" description="Helical" evidence="9">
    <location>
        <begin position="251"/>
        <end position="274"/>
    </location>
</feature>
<reference evidence="11 12" key="1">
    <citation type="journal article" date="2013" name="Genome Biol. Evol.">
        <title>Genomes of Stigonematalean cyanobacteria (subsection V) and the evolution of oxygenic photosynthesis from prokaryotes to plastids.</title>
        <authorList>
            <person name="Dagan T."/>
            <person name="Roettger M."/>
            <person name="Stucken K."/>
            <person name="Landan G."/>
            <person name="Koch R."/>
            <person name="Major P."/>
            <person name="Gould S.B."/>
            <person name="Goremykin V.V."/>
            <person name="Rippka R."/>
            <person name="Tandeau de Marsac N."/>
            <person name="Gugger M."/>
            <person name="Lockhart P.J."/>
            <person name="Allen J.F."/>
            <person name="Brune I."/>
            <person name="Maus I."/>
            <person name="Puhler A."/>
            <person name="Martin W.F."/>
        </authorList>
    </citation>
    <scope>NUCLEOTIDE SEQUENCE [LARGE SCALE GENOMIC DNA]</scope>
    <source>
        <strain evidence="11 12">PCC 7110</strain>
    </source>
</reference>
<dbReference type="EMBL" id="ANNX02000047">
    <property type="protein sequence ID" value="KYC36855.1"/>
    <property type="molecule type" value="Genomic_DNA"/>
</dbReference>
<keyword evidence="7 9" id="KW-1133">Transmembrane helix</keyword>
<dbReference type="GO" id="GO:0005886">
    <property type="term" value="C:plasma membrane"/>
    <property type="evidence" value="ECO:0007669"/>
    <property type="project" value="UniProtKB-SubCell"/>
</dbReference>
<organism evidence="11 12">
    <name type="scientific">Scytonema hofmannii PCC 7110</name>
    <dbReference type="NCBI Taxonomy" id="128403"/>
    <lineage>
        <taxon>Bacteria</taxon>
        <taxon>Bacillati</taxon>
        <taxon>Cyanobacteriota</taxon>
        <taxon>Cyanophyceae</taxon>
        <taxon>Nostocales</taxon>
        <taxon>Scytonemataceae</taxon>
        <taxon>Scytonema</taxon>
    </lineage>
</organism>
<name>A0A139WWP4_9CYAN</name>
<dbReference type="Proteomes" id="UP000076925">
    <property type="component" value="Unassembled WGS sequence"/>
</dbReference>
<evidence type="ECO:0000256" key="2">
    <source>
        <dbReference type="ARBA" id="ARBA00007783"/>
    </source>
</evidence>
<dbReference type="PANTHER" id="PTHR30413:SF8">
    <property type="entry name" value="TRANSPORT PERMEASE PROTEIN"/>
    <property type="match status" value="1"/>
</dbReference>
<evidence type="ECO:0000313" key="11">
    <source>
        <dbReference type="EMBL" id="KYC36855.1"/>
    </source>
</evidence>
<keyword evidence="8 9" id="KW-0472">Membrane</keyword>
<keyword evidence="12" id="KW-1185">Reference proteome</keyword>
<dbReference type="STRING" id="128403.WA1_45170"/>
<evidence type="ECO:0000256" key="7">
    <source>
        <dbReference type="ARBA" id="ARBA00022989"/>
    </source>
</evidence>
<evidence type="ECO:0000256" key="8">
    <source>
        <dbReference type="ARBA" id="ARBA00023136"/>
    </source>
</evidence>
<feature type="transmembrane region" description="Helical" evidence="9">
    <location>
        <begin position="163"/>
        <end position="186"/>
    </location>
</feature>